<comment type="caution">
    <text evidence="1">The sequence shown here is derived from an EMBL/GenBank/DDBJ whole genome shotgun (WGS) entry which is preliminary data.</text>
</comment>
<dbReference type="AlphaFoldDB" id="A0A4R3KZW7"/>
<evidence type="ECO:0000313" key="2">
    <source>
        <dbReference type="Proteomes" id="UP000294567"/>
    </source>
</evidence>
<organism evidence="1 2">
    <name type="scientific">Keratinibaculum paraultunense</name>
    <dbReference type="NCBI Taxonomy" id="1278232"/>
    <lineage>
        <taxon>Bacteria</taxon>
        <taxon>Bacillati</taxon>
        <taxon>Bacillota</taxon>
        <taxon>Tissierellia</taxon>
        <taxon>Tissierellales</taxon>
        <taxon>Tepidimicrobiaceae</taxon>
        <taxon>Keratinibaculum</taxon>
    </lineage>
</organism>
<name>A0A4R3KZW7_9FIRM</name>
<dbReference type="Proteomes" id="UP000294567">
    <property type="component" value="Unassembled WGS sequence"/>
</dbReference>
<accession>A0A4R3KZW7</accession>
<sequence>MKRLFSVFLIFSIIFLVTACNKESIETIGIRGEIKEIYMNEENALIQSILVEGHLDEDTMYESANVAINNNTDIYKGDEKVTVDDLEEGLIVEVIFEGAIEESYPVQGTAKKIKILAD</sequence>
<dbReference type="OrthoDB" id="2662747at2"/>
<dbReference type="PROSITE" id="PS51257">
    <property type="entry name" value="PROKAR_LIPOPROTEIN"/>
    <property type="match status" value="1"/>
</dbReference>
<dbReference type="InterPro" id="IPR021598">
    <property type="entry name" value="DUF3221"/>
</dbReference>
<gene>
    <name evidence="1" type="ORF">EDD65_104169</name>
</gene>
<dbReference type="RefSeq" id="WP_132026989.1">
    <property type="nucleotide sequence ID" value="NZ_CP068564.1"/>
</dbReference>
<dbReference type="EMBL" id="SMAE01000004">
    <property type="protein sequence ID" value="TCS90626.1"/>
    <property type="molecule type" value="Genomic_DNA"/>
</dbReference>
<proteinExistence type="predicted"/>
<evidence type="ECO:0000313" key="1">
    <source>
        <dbReference type="EMBL" id="TCS90626.1"/>
    </source>
</evidence>
<keyword evidence="2" id="KW-1185">Reference proteome</keyword>
<protein>
    <submittedName>
        <fullName evidence="1">Uncharacterized protein DUF3221</fullName>
    </submittedName>
</protein>
<reference evidence="1 2" key="1">
    <citation type="submission" date="2019-03" db="EMBL/GenBank/DDBJ databases">
        <title>Genomic Encyclopedia of Type Strains, Phase IV (KMG-IV): sequencing the most valuable type-strain genomes for metagenomic binning, comparative biology and taxonomic classification.</title>
        <authorList>
            <person name="Goeker M."/>
        </authorList>
    </citation>
    <scope>NUCLEOTIDE SEQUENCE [LARGE SCALE GENOMIC DNA]</scope>
    <source>
        <strain evidence="1 2">DSM 26752</strain>
    </source>
</reference>
<dbReference type="Pfam" id="PF11518">
    <property type="entry name" value="DUF3221"/>
    <property type="match status" value="1"/>
</dbReference>